<gene>
    <name evidence="1" type="ORF">C7410_123111</name>
</gene>
<organism evidence="1 2">
    <name type="scientific">Paraburkholderia silvatlantica</name>
    <dbReference type="NCBI Taxonomy" id="321895"/>
    <lineage>
        <taxon>Bacteria</taxon>
        <taxon>Pseudomonadati</taxon>
        <taxon>Pseudomonadota</taxon>
        <taxon>Betaproteobacteria</taxon>
        <taxon>Burkholderiales</taxon>
        <taxon>Burkholderiaceae</taxon>
        <taxon>Paraburkholderia</taxon>
    </lineage>
</organism>
<name>A0A2V4TNX2_9BURK</name>
<reference evidence="1 2" key="1">
    <citation type="submission" date="2018-06" db="EMBL/GenBank/DDBJ databases">
        <title>Genomic Encyclopedia of Type Strains, Phase IV (KMG-V): Genome sequencing to study the core and pangenomes of soil and plant-associated prokaryotes.</title>
        <authorList>
            <person name="Whitman W."/>
        </authorList>
    </citation>
    <scope>NUCLEOTIDE SEQUENCE [LARGE SCALE GENOMIC DNA]</scope>
    <source>
        <strain evidence="1 2">SRCL-318</strain>
    </source>
</reference>
<proteinExistence type="predicted"/>
<dbReference type="Proteomes" id="UP000247772">
    <property type="component" value="Unassembled WGS sequence"/>
</dbReference>
<evidence type="ECO:0000313" key="2">
    <source>
        <dbReference type="Proteomes" id="UP000247772"/>
    </source>
</evidence>
<evidence type="ECO:0000313" key="1">
    <source>
        <dbReference type="EMBL" id="PYE18295.1"/>
    </source>
</evidence>
<comment type="caution">
    <text evidence="1">The sequence shown here is derived from an EMBL/GenBank/DDBJ whole genome shotgun (WGS) entry which is preliminary data.</text>
</comment>
<dbReference type="AlphaFoldDB" id="A0A2V4TNX2"/>
<dbReference type="EMBL" id="QJSQ01000023">
    <property type="protein sequence ID" value="PYE18295.1"/>
    <property type="molecule type" value="Genomic_DNA"/>
</dbReference>
<sequence>METRLDTFNGWQMRATVESRLTPAGEAKYYIIEPVTYSEYSRIAPRTEAEARGARGPFDCSDDAFSAAFETCRRAIGNVIRLRGWRDAR</sequence>
<accession>A0A2V4TNX2</accession>
<protein>
    <submittedName>
        <fullName evidence="1">Uncharacterized protein</fullName>
    </submittedName>
</protein>